<dbReference type="Gramene" id="AET2Gv20469600.15">
    <property type="protein sequence ID" value="AET2Gv20469600.15"/>
    <property type="gene ID" value="AET2Gv20469600"/>
</dbReference>
<reference evidence="1" key="5">
    <citation type="journal article" date="2021" name="G3 (Bethesda)">
        <title>Aegilops tauschii genome assembly Aet v5.0 features greater sequence contiguity and improved annotation.</title>
        <authorList>
            <person name="Wang L."/>
            <person name="Zhu T."/>
            <person name="Rodriguez J.C."/>
            <person name="Deal K.R."/>
            <person name="Dubcovsky J."/>
            <person name="McGuire P.E."/>
            <person name="Lux T."/>
            <person name="Spannagl M."/>
            <person name="Mayer K.F.X."/>
            <person name="Baldrich P."/>
            <person name="Meyers B.C."/>
            <person name="Huo N."/>
            <person name="Gu Y.Q."/>
            <person name="Zhou H."/>
            <person name="Devos K.M."/>
            <person name="Bennetzen J.L."/>
            <person name="Unver T."/>
            <person name="Budak H."/>
            <person name="Gulick P.J."/>
            <person name="Galiba G."/>
            <person name="Kalapos B."/>
            <person name="Nelson D.R."/>
            <person name="Li P."/>
            <person name="You F.M."/>
            <person name="Luo M.C."/>
            <person name="Dvorak J."/>
        </authorList>
    </citation>
    <scope>NUCLEOTIDE SEQUENCE [LARGE SCALE GENOMIC DNA]</scope>
    <source>
        <strain evidence="1">cv. AL8/78</strain>
    </source>
</reference>
<keyword evidence="2" id="KW-1185">Reference proteome</keyword>
<accession>A0A453BDC5</accession>
<reference evidence="1" key="3">
    <citation type="journal article" date="2017" name="Nature">
        <title>Genome sequence of the progenitor of the wheat D genome Aegilops tauschii.</title>
        <authorList>
            <person name="Luo M.C."/>
            <person name="Gu Y.Q."/>
            <person name="Puiu D."/>
            <person name="Wang H."/>
            <person name="Twardziok S.O."/>
            <person name="Deal K.R."/>
            <person name="Huo N."/>
            <person name="Zhu T."/>
            <person name="Wang L."/>
            <person name="Wang Y."/>
            <person name="McGuire P.E."/>
            <person name="Liu S."/>
            <person name="Long H."/>
            <person name="Ramasamy R.K."/>
            <person name="Rodriguez J.C."/>
            <person name="Van S.L."/>
            <person name="Yuan L."/>
            <person name="Wang Z."/>
            <person name="Xia Z."/>
            <person name="Xiao L."/>
            <person name="Anderson O.D."/>
            <person name="Ouyang S."/>
            <person name="Liang Y."/>
            <person name="Zimin A.V."/>
            <person name="Pertea G."/>
            <person name="Qi P."/>
            <person name="Bennetzen J.L."/>
            <person name="Dai X."/>
            <person name="Dawson M.W."/>
            <person name="Muller H.G."/>
            <person name="Kugler K."/>
            <person name="Rivarola-Duarte L."/>
            <person name="Spannagl M."/>
            <person name="Mayer K.F.X."/>
            <person name="Lu F.H."/>
            <person name="Bevan M.W."/>
            <person name="Leroy P."/>
            <person name="Li P."/>
            <person name="You F.M."/>
            <person name="Sun Q."/>
            <person name="Liu Z."/>
            <person name="Lyons E."/>
            <person name="Wicker T."/>
            <person name="Salzberg S.L."/>
            <person name="Devos K.M."/>
            <person name="Dvorak J."/>
        </authorList>
    </citation>
    <scope>NUCLEOTIDE SEQUENCE [LARGE SCALE GENOMIC DNA]</scope>
    <source>
        <strain evidence="1">cv. AL8/78</strain>
    </source>
</reference>
<dbReference type="EnsemblPlants" id="AET2Gv20469600.15">
    <property type="protein sequence ID" value="AET2Gv20469600.15"/>
    <property type="gene ID" value="AET2Gv20469600"/>
</dbReference>
<evidence type="ECO:0000313" key="2">
    <source>
        <dbReference type="Proteomes" id="UP000015105"/>
    </source>
</evidence>
<dbReference type="AlphaFoldDB" id="A0A453BDC5"/>
<name>A0A453BDC5_AEGTS</name>
<reference evidence="1" key="4">
    <citation type="submission" date="2019-03" db="UniProtKB">
        <authorList>
            <consortium name="EnsemblPlants"/>
        </authorList>
    </citation>
    <scope>IDENTIFICATION</scope>
</reference>
<sequence>VNSVNIVLESSHYILSDRWASLNVNVENSIHCSALDHNIHLAVYILSL</sequence>
<protein>
    <submittedName>
        <fullName evidence="1">Uncharacterized protein</fullName>
    </submittedName>
</protein>
<reference evidence="2" key="1">
    <citation type="journal article" date="2014" name="Science">
        <title>Ancient hybridizations among the ancestral genomes of bread wheat.</title>
        <authorList>
            <consortium name="International Wheat Genome Sequencing Consortium,"/>
            <person name="Marcussen T."/>
            <person name="Sandve S.R."/>
            <person name="Heier L."/>
            <person name="Spannagl M."/>
            <person name="Pfeifer M."/>
            <person name="Jakobsen K.S."/>
            <person name="Wulff B.B."/>
            <person name="Steuernagel B."/>
            <person name="Mayer K.F."/>
            <person name="Olsen O.A."/>
        </authorList>
    </citation>
    <scope>NUCLEOTIDE SEQUENCE [LARGE SCALE GENOMIC DNA]</scope>
    <source>
        <strain evidence="2">cv. AL8/78</strain>
    </source>
</reference>
<dbReference type="Proteomes" id="UP000015105">
    <property type="component" value="Chromosome 2D"/>
</dbReference>
<proteinExistence type="predicted"/>
<evidence type="ECO:0000313" key="1">
    <source>
        <dbReference type="EnsemblPlants" id="AET2Gv20469600.15"/>
    </source>
</evidence>
<reference evidence="2" key="2">
    <citation type="journal article" date="2017" name="Nat. Plants">
        <title>The Aegilops tauschii genome reveals multiple impacts of transposons.</title>
        <authorList>
            <person name="Zhao G."/>
            <person name="Zou C."/>
            <person name="Li K."/>
            <person name="Wang K."/>
            <person name="Li T."/>
            <person name="Gao L."/>
            <person name="Zhang X."/>
            <person name="Wang H."/>
            <person name="Yang Z."/>
            <person name="Liu X."/>
            <person name="Jiang W."/>
            <person name="Mao L."/>
            <person name="Kong X."/>
            <person name="Jiao Y."/>
            <person name="Jia J."/>
        </authorList>
    </citation>
    <scope>NUCLEOTIDE SEQUENCE [LARGE SCALE GENOMIC DNA]</scope>
    <source>
        <strain evidence="2">cv. AL8/78</strain>
    </source>
</reference>
<organism evidence="1 2">
    <name type="scientific">Aegilops tauschii subsp. strangulata</name>
    <name type="common">Goatgrass</name>
    <dbReference type="NCBI Taxonomy" id="200361"/>
    <lineage>
        <taxon>Eukaryota</taxon>
        <taxon>Viridiplantae</taxon>
        <taxon>Streptophyta</taxon>
        <taxon>Embryophyta</taxon>
        <taxon>Tracheophyta</taxon>
        <taxon>Spermatophyta</taxon>
        <taxon>Magnoliopsida</taxon>
        <taxon>Liliopsida</taxon>
        <taxon>Poales</taxon>
        <taxon>Poaceae</taxon>
        <taxon>BOP clade</taxon>
        <taxon>Pooideae</taxon>
        <taxon>Triticodae</taxon>
        <taxon>Triticeae</taxon>
        <taxon>Triticinae</taxon>
        <taxon>Aegilops</taxon>
    </lineage>
</organism>